<dbReference type="PANTHER" id="PTHR10877:SF150">
    <property type="entry name" value="REJ DOMAIN-CONTAINING PROTEIN"/>
    <property type="match status" value="1"/>
</dbReference>
<evidence type="ECO:0000256" key="2">
    <source>
        <dbReference type="ARBA" id="ARBA00007200"/>
    </source>
</evidence>
<reference evidence="8" key="1">
    <citation type="submission" date="2023-01" db="EMBL/GenBank/DDBJ databases">
        <title>Genome assembly of the deep-sea coral Lophelia pertusa.</title>
        <authorList>
            <person name="Herrera S."/>
            <person name="Cordes E."/>
        </authorList>
    </citation>
    <scope>NUCLEOTIDE SEQUENCE</scope>
    <source>
        <strain evidence="8">USNM1676648</strain>
        <tissue evidence="8">Polyp</tissue>
    </source>
</reference>
<dbReference type="InterPro" id="IPR046791">
    <property type="entry name" value="Polycystin_dom"/>
</dbReference>
<evidence type="ECO:0000256" key="4">
    <source>
        <dbReference type="ARBA" id="ARBA00022989"/>
    </source>
</evidence>
<dbReference type="InterPro" id="IPR051223">
    <property type="entry name" value="Polycystin"/>
</dbReference>
<dbReference type="PANTHER" id="PTHR10877">
    <property type="entry name" value="POLYCYSTIN FAMILY MEMBER"/>
    <property type="match status" value="1"/>
</dbReference>
<accession>A0A9W9ZF76</accession>
<comment type="caution">
    <text evidence="8">The sequence shown here is derived from an EMBL/GenBank/DDBJ whole genome shotgun (WGS) entry which is preliminary data.</text>
</comment>
<protein>
    <recommendedName>
        <fullName evidence="7">Polycystin domain-containing protein</fullName>
    </recommendedName>
</protein>
<dbReference type="Pfam" id="PF20519">
    <property type="entry name" value="Polycystin_dom"/>
    <property type="match status" value="1"/>
</dbReference>
<proteinExistence type="inferred from homology"/>
<keyword evidence="3 6" id="KW-0812">Transmembrane</keyword>
<evidence type="ECO:0000256" key="6">
    <source>
        <dbReference type="SAM" id="Phobius"/>
    </source>
</evidence>
<keyword evidence="4 6" id="KW-1133">Transmembrane helix</keyword>
<sequence length="220" mass="25534">MYKVLAEITFFLIFVILLMIVCYGNRGHTRYLLTDSMEDAFKNFKGKNVSSFWTWMRGKLFQLCMTPDASVCQVTDEMPRNAMFSRCIPSYSSKNEYKTPYNLPEWIPVTNTSHNQSVFELERMCPKPWRYKSSRDLQTLSYEGFYSTYDGGGFVADLGYNIKSALKVLNTLQEHNWIDEFSVAVFIEFTIFNPSSSLFSVAKCLYERSPTGGVFFFKKC</sequence>
<evidence type="ECO:0000256" key="5">
    <source>
        <dbReference type="ARBA" id="ARBA00023136"/>
    </source>
</evidence>
<feature type="transmembrane region" description="Helical" evidence="6">
    <location>
        <begin position="6"/>
        <end position="24"/>
    </location>
</feature>
<evidence type="ECO:0000313" key="8">
    <source>
        <dbReference type="EMBL" id="KAJ7379879.1"/>
    </source>
</evidence>
<evidence type="ECO:0000256" key="1">
    <source>
        <dbReference type="ARBA" id="ARBA00004141"/>
    </source>
</evidence>
<keyword evidence="9" id="KW-1185">Reference proteome</keyword>
<dbReference type="AlphaFoldDB" id="A0A9W9ZF76"/>
<dbReference type="GO" id="GO:0005262">
    <property type="term" value="F:calcium channel activity"/>
    <property type="evidence" value="ECO:0007669"/>
    <property type="project" value="TreeGrafter"/>
</dbReference>
<name>A0A9W9ZF76_9CNID</name>
<dbReference type="Proteomes" id="UP001163046">
    <property type="component" value="Unassembled WGS sequence"/>
</dbReference>
<gene>
    <name evidence="8" type="ORF">OS493_012636</name>
</gene>
<evidence type="ECO:0000313" key="9">
    <source>
        <dbReference type="Proteomes" id="UP001163046"/>
    </source>
</evidence>
<comment type="similarity">
    <text evidence="2">Belongs to the polycystin family.</text>
</comment>
<evidence type="ECO:0000256" key="3">
    <source>
        <dbReference type="ARBA" id="ARBA00022692"/>
    </source>
</evidence>
<keyword evidence="5 6" id="KW-0472">Membrane</keyword>
<comment type="subcellular location">
    <subcellularLocation>
        <location evidence="1">Membrane</location>
        <topology evidence="1">Multi-pass membrane protein</topology>
    </subcellularLocation>
</comment>
<evidence type="ECO:0000259" key="7">
    <source>
        <dbReference type="Pfam" id="PF20519"/>
    </source>
</evidence>
<dbReference type="GO" id="GO:0050982">
    <property type="term" value="P:detection of mechanical stimulus"/>
    <property type="evidence" value="ECO:0007669"/>
    <property type="project" value="TreeGrafter"/>
</dbReference>
<dbReference type="GO" id="GO:0016020">
    <property type="term" value="C:membrane"/>
    <property type="evidence" value="ECO:0007669"/>
    <property type="project" value="UniProtKB-SubCell"/>
</dbReference>
<dbReference type="EMBL" id="MU826355">
    <property type="protein sequence ID" value="KAJ7379879.1"/>
    <property type="molecule type" value="Genomic_DNA"/>
</dbReference>
<dbReference type="OrthoDB" id="5958967at2759"/>
<feature type="domain" description="Polycystin" evidence="7">
    <location>
        <begin position="69"/>
        <end position="214"/>
    </location>
</feature>
<organism evidence="8 9">
    <name type="scientific">Desmophyllum pertusum</name>
    <dbReference type="NCBI Taxonomy" id="174260"/>
    <lineage>
        <taxon>Eukaryota</taxon>
        <taxon>Metazoa</taxon>
        <taxon>Cnidaria</taxon>
        <taxon>Anthozoa</taxon>
        <taxon>Hexacorallia</taxon>
        <taxon>Scleractinia</taxon>
        <taxon>Caryophylliina</taxon>
        <taxon>Caryophylliidae</taxon>
        <taxon>Desmophyllum</taxon>
    </lineage>
</organism>